<dbReference type="InterPro" id="IPR001753">
    <property type="entry name" value="Enoyl-CoA_hydra/iso"/>
</dbReference>
<dbReference type="AlphaFoldDB" id="A0AAN8USL7"/>
<comment type="similarity">
    <text evidence="3 9">Belongs to the enoyl-CoA hydratase/isomerase family.</text>
</comment>
<dbReference type="FunFam" id="3.90.226.10:FF:000024">
    <property type="entry name" value="Delta3,5-delta2,4-dienoyl-CoA isomerase"/>
    <property type="match status" value="1"/>
</dbReference>
<dbReference type="GO" id="GO:0006631">
    <property type="term" value="P:fatty acid metabolic process"/>
    <property type="evidence" value="ECO:0007669"/>
    <property type="project" value="UniProtKB-KW"/>
</dbReference>
<evidence type="ECO:0000256" key="5">
    <source>
        <dbReference type="ARBA" id="ARBA00022990"/>
    </source>
</evidence>
<accession>A0AAN8USL7</accession>
<keyword evidence="8" id="KW-0413">Isomerase</keyword>
<proteinExistence type="inferred from homology"/>
<reference evidence="10 11" key="1">
    <citation type="submission" date="2023-12" db="EMBL/GenBank/DDBJ databases">
        <title>A high-quality genome assembly for Dillenia turbinata (Dilleniales).</title>
        <authorList>
            <person name="Chanderbali A."/>
        </authorList>
    </citation>
    <scope>NUCLEOTIDE SEQUENCE [LARGE SCALE GENOMIC DNA]</scope>
    <source>
        <strain evidence="10">LSX21</strain>
        <tissue evidence="10">Leaf</tissue>
    </source>
</reference>
<dbReference type="PROSITE" id="PS00166">
    <property type="entry name" value="ENOYL_COA_HYDRATASE"/>
    <property type="match status" value="1"/>
</dbReference>
<dbReference type="InterPro" id="IPR045002">
    <property type="entry name" value="Ech1-like"/>
</dbReference>
<evidence type="ECO:0000256" key="3">
    <source>
        <dbReference type="ARBA" id="ARBA00005254"/>
    </source>
</evidence>
<evidence type="ECO:0000256" key="7">
    <source>
        <dbReference type="ARBA" id="ARBA00023140"/>
    </source>
</evidence>
<dbReference type="CDD" id="cd06558">
    <property type="entry name" value="crotonase-like"/>
    <property type="match status" value="1"/>
</dbReference>
<dbReference type="InterPro" id="IPR029045">
    <property type="entry name" value="ClpP/crotonase-like_dom_sf"/>
</dbReference>
<evidence type="ECO:0000256" key="1">
    <source>
        <dbReference type="ARBA" id="ARBA00004275"/>
    </source>
</evidence>
<evidence type="ECO:0000256" key="9">
    <source>
        <dbReference type="RuleBase" id="RU003707"/>
    </source>
</evidence>
<evidence type="ECO:0000256" key="6">
    <source>
        <dbReference type="ARBA" id="ARBA00023098"/>
    </source>
</evidence>
<evidence type="ECO:0000313" key="10">
    <source>
        <dbReference type="EMBL" id="KAK6922448.1"/>
    </source>
</evidence>
<dbReference type="Pfam" id="PF00378">
    <property type="entry name" value="ECH_1"/>
    <property type="match status" value="1"/>
</dbReference>
<dbReference type="InterPro" id="IPR018376">
    <property type="entry name" value="Enoyl-CoA_hyd/isom_CS"/>
</dbReference>
<name>A0AAN8USL7_9MAGN</name>
<organism evidence="10 11">
    <name type="scientific">Dillenia turbinata</name>
    <dbReference type="NCBI Taxonomy" id="194707"/>
    <lineage>
        <taxon>Eukaryota</taxon>
        <taxon>Viridiplantae</taxon>
        <taxon>Streptophyta</taxon>
        <taxon>Embryophyta</taxon>
        <taxon>Tracheophyta</taxon>
        <taxon>Spermatophyta</taxon>
        <taxon>Magnoliopsida</taxon>
        <taxon>eudicotyledons</taxon>
        <taxon>Gunneridae</taxon>
        <taxon>Pentapetalae</taxon>
        <taxon>Dilleniales</taxon>
        <taxon>Dilleniaceae</taxon>
        <taxon>Dillenia</taxon>
    </lineage>
</organism>
<dbReference type="GO" id="GO:0051750">
    <property type="term" value="F:delta(3,5)-delta(2,4)-dienoyl-CoA isomerase activity"/>
    <property type="evidence" value="ECO:0007669"/>
    <property type="project" value="TreeGrafter"/>
</dbReference>
<dbReference type="PANTHER" id="PTHR43149:SF1">
    <property type="entry name" value="DELTA(3,5)-DELTA(2,4)-DIENOYL-COA ISOMERASE, MITOCHONDRIAL"/>
    <property type="match status" value="1"/>
</dbReference>
<keyword evidence="5" id="KW-0007">Acetylation</keyword>
<protein>
    <submittedName>
        <fullName evidence="10">Enoyl-CoA hydratase/isomerase</fullName>
    </submittedName>
</protein>
<keyword evidence="11" id="KW-1185">Reference proteome</keyword>
<comment type="caution">
    <text evidence="10">The sequence shown here is derived from an EMBL/GenBank/DDBJ whole genome shotgun (WGS) entry which is preliminary data.</text>
</comment>
<evidence type="ECO:0000256" key="8">
    <source>
        <dbReference type="ARBA" id="ARBA00023235"/>
    </source>
</evidence>
<dbReference type="NCBIfam" id="NF004794">
    <property type="entry name" value="PRK06142.1"/>
    <property type="match status" value="1"/>
</dbReference>
<comment type="pathway">
    <text evidence="2">Lipid metabolism; fatty acid beta-oxidation.</text>
</comment>
<keyword evidence="4" id="KW-0276">Fatty acid metabolism</keyword>
<sequence length="276" mass="30248">MEEKYKTLEIERLSSTSSVYCLCLNTPSLKNALTLDFFTEFPKAISSLDQNPNVSVIIISSKTQHFCSGIHIQALSTITNQHQVSDRGRTGERLRRTIKSMQDSLTAIERCRKPVIAAINGGCIGGGIDLVTACDVRYCSKDAFFSVKEVDLAIVADLGTLQRLPRIVGFGNAMELALTGRRFSGEEAKNIGLVTKVFESKVELDDGVRQIAENIAAKSPLAVVGTKAVLLKSRDMSTDQGLDYIATWNSSMLLSDDLMEAVQAHLKKRTPVFSKL</sequence>
<dbReference type="Proteomes" id="UP001370490">
    <property type="component" value="Unassembled WGS sequence"/>
</dbReference>
<gene>
    <name evidence="10" type="ORF">RJ641_012955</name>
</gene>
<dbReference type="InterPro" id="IPR014748">
    <property type="entry name" value="Enoyl-CoA_hydra_C"/>
</dbReference>
<keyword evidence="6" id="KW-0443">Lipid metabolism</keyword>
<dbReference type="PANTHER" id="PTHR43149">
    <property type="entry name" value="ENOYL-COA HYDRATASE"/>
    <property type="match status" value="1"/>
</dbReference>
<dbReference type="Gene3D" id="1.10.12.10">
    <property type="entry name" value="Lyase 2-enoyl-coa Hydratase, Chain A, domain 2"/>
    <property type="match status" value="1"/>
</dbReference>
<evidence type="ECO:0000256" key="2">
    <source>
        <dbReference type="ARBA" id="ARBA00005005"/>
    </source>
</evidence>
<keyword evidence="7" id="KW-0576">Peroxisome</keyword>
<dbReference type="EMBL" id="JBAMMX010000019">
    <property type="protein sequence ID" value="KAK6922448.1"/>
    <property type="molecule type" value="Genomic_DNA"/>
</dbReference>
<dbReference type="FunFam" id="1.10.12.10:FF:000004">
    <property type="entry name" value="Delta3,5-delta2,4-dienoyl-CoA isomerase"/>
    <property type="match status" value="1"/>
</dbReference>
<evidence type="ECO:0000256" key="4">
    <source>
        <dbReference type="ARBA" id="ARBA00022832"/>
    </source>
</evidence>
<dbReference type="Gene3D" id="3.90.226.10">
    <property type="entry name" value="2-enoyl-CoA Hydratase, Chain A, domain 1"/>
    <property type="match status" value="1"/>
</dbReference>
<dbReference type="GO" id="GO:0005777">
    <property type="term" value="C:peroxisome"/>
    <property type="evidence" value="ECO:0007669"/>
    <property type="project" value="UniProtKB-SubCell"/>
</dbReference>
<comment type="subcellular location">
    <subcellularLocation>
        <location evidence="1">Peroxisome</location>
    </subcellularLocation>
</comment>
<dbReference type="SUPFAM" id="SSF52096">
    <property type="entry name" value="ClpP/crotonase"/>
    <property type="match status" value="1"/>
</dbReference>
<evidence type="ECO:0000313" key="11">
    <source>
        <dbReference type="Proteomes" id="UP001370490"/>
    </source>
</evidence>